<gene>
    <name evidence="1" type="ORF">BHF72_0313</name>
</gene>
<name>A0A1E5UC27_9FLAO</name>
<protein>
    <submittedName>
        <fullName evidence="1">Uncharacterized protein</fullName>
    </submittedName>
</protein>
<dbReference type="AlphaFoldDB" id="A0A1E5UC27"/>
<organism evidence="1 2">
    <name type="scientific">Cloacibacterium normanense</name>
    <dbReference type="NCBI Taxonomy" id="237258"/>
    <lineage>
        <taxon>Bacteria</taxon>
        <taxon>Pseudomonadati</taxon>
        <taxon>Bacteroidota</taxon>
        <taxon>Flavobacteriia</taxon>
        <taxon>Flavobacteriales</taxon>
        <taxon>Weeksellaceae</taxon>
    </lineage>
</organism>
<proteinExistence type="predicted"/>
<dbReference type="Proteomes" id="UP000095601">
    <property type="component" value="Unassembled WGS sequence"/>
</dbReference>
<comment type="caution">
    <text evidence="1">The sequence shown here is derived from an EMBL/GenBank/DDBJ whole genome shotgun (WGS) entry which is preliminary data.</text>
</comment>
<accession>A0A1E5UC27</accession>
<reference evidence="1 2" key="1">
    <citation type="submission" date="2016-09" db="EMBL/GenBank/DDBJ databases">
        <authorList>
            <person name="Capua I."/>
            <person name="De Benedictis P."/>
            <person name="Joannis T."/>
            <person name="Lombin L.H."/>
            <person name="Cattoli G."/>
        </authorList>
    </citation>
    <scope>NUCLEOTIDE SEQUENCE [LARGE SCALE GENOMIC DNA]</scope>
    <source>
        <strain evidence="1 2">NRS-1</strain>
    </source>
</reference>
<keyword evidence="2" id="KW-1185">Reference proteome</keyword>
<evidence type="ECO:0000313" key="1">
    <source>
        <dbReference type="EMBL" id="OEL10493.1"/>
    </source>
</evidence>
<evidence type="ECO:0000313" key="2">
    <source>
        <dbReference type="Proteomes" id="UP000095601"/>
    </source>
</evidence>
<sequence length="40" mass="4758">MPLNLGRSLAHRIKGFHKIDFPFSFGQKNRIFRQEIKSKN</sequence>
<dbReference type="EMBL" id="MKGI01000076">
    <property type="protein sequence ID" value="OEL10493.1"/>
    <property type="molecule type" value="Genomic_DNA"/>
</dbReference>